<comment type="caution">
    <text evidence="2">The sequence shown here is derived from an EMBL/GenBank/DDBJ whole genome shotgun (WGS) entry which is preliminary data.</text>
</comment>
<proteinExistence type="predicted"/>
<dbReference type="Proteomes" id="UP001290455">
    <property type="component" value="Unassembled WGS sequence"/>
</dbReference>
<evidence type="ECO:0000256" key="1">
    <source>
        <dbReference type="SAM" id="SignalP"/>
    </source>
</evidence>
<gene>
    <name evidence="2" type="ORF">SM124_13360</name>
</gene>
<evidence type="ECO:0000313" key="3">
    <source>
        <dbReference type="Proteomes" id="UP001290455"/>
    </source>
</evidence>
<protein>
    <submittedName>
        <fullName evidence="2">Uncharacterized protein</fullName>
    </submittedName>
</protein>
<organism evidence="2 3">
    <name type="scientific">Robertmurraya mangrovi</name>
    <dbReference type="NCBI Taxonomy" id="3098077"/>
    <lineage>
        <taxon>Bacteria</taxon>
        <taxon>Bacillati</taxon>
        <taxon>Bacillota</taxon>
        <taxon>Bacilli</taxon>
        <taxon>Bacillales</taxon>
        <taxon>Bacillaceae</taxon>
        <taxon>Robertmurraya</taxon>
    </lineage>
</organism>
<accession>A0ABU5IZZ8</accession>
<sequence length="259" mass="29354">MKGFKKYFMTALTSLILFFGGFSSSSSEASTKDLPTLEIKSAMPMYKYPWSTKPDGTLRADQTVKVTQQMYKYYMKIGDDVYEEWLKFATSELPLKVKDGVLELPSNKPFFDSPEDKKAAGFAAKGNVVISYQWNQIITDKGLRWIGFVTGPKIHIVDVEPTVDAPGVKKIKIYLNHEATQEFANGQKTASELLKDPLAKYLKKKFKVNKPTRLALDIIEYSLEVNSEYTKEKDLGRGVVIPVHLFGKAPVFVHQYESR</sequence>
<dbReference type="RefSeq" id="WP_322447017.1">
    <property type="nucleotide sequence ID" value="NZ_JAXOFX010000008.1"/>
</dbReference>
<feature type="chain" id="PRO_5046629988" evidence="1">
    <location>
        <begin position="30"/>
        <end position="259"/>
    </location>
</feature>
<evidence type="ECO:0000313" key="2">
    <source>
        <dbReference type="EMBL" id="MDZ5472716.1"/>
    </source>
</evidence>
<feature type="signal peptide" evidence="1">
    <location>
        <begin position="1"/>
        <end position="29"/>
    </location>
</feature>
<name>A0ABU5IZZ8_9BACI</name>
<keyword evidence="1" id="KW-0732">Signal</keyword>
<dbReference type="EMBL" id="JAXOFX010000008">
    <property type="protein sequence ID" value="MDZ5472716.1"/>
    <property type="molecule type" value="Genomic_DNA"/>
</dbReference>
<keyword evidence="3" id="KW-1185">Reference proteome</keyword>
<reference evidence="2 3" key="1">
    <citation type="submission" date="2023-11" db="EMBL/GenBank/DDBJ databases">
        <title>Bacillus jintuensis, isolated from a mudflat on the Beibu Gulf coast.</title>
        <authorList>
            <person name="Li M."/>
        </authorList>
    </citation>
    <scope>NUCLEOTIDE SEQUENCE [LARGE SCALE GENOMIC DNA]</scope>
    <source>
        <strain evidence="2 3">31A1R</strain>
    </source>
</reference>